<dbReference type="PANTHER" id="PTHR35936">
    <property type="entry name" value="MEMBRANE-BOUND LYTIC MUREIN TRANSGLYCOSYLASE F"/>
    <property type="match status" value="1"/>
</dbReference>
<proteinExistence type="inferred from homology"/>
<evidence type="ECO:0000256" key="1">
    <source>
        <dbReference type="ARBA" id="ARBA00010333"/>
    </source>
</evidence>
<dbReference type="InterPro" id="IPR001638">
    <property type="entry name" value="Solute-binding_3/MltF_N"/>
</dbReference>
<gene>
    <name evidence="5" type="ordered locus">YpsIP31758_3279</name>
</gene>
<dbReference type="EMBL" id="CP000720">
    <property type="protein sequence ID" value="ABS46047.1"/>
    <property type="molecule type" value="Genomic_DNA"/>
</dbReference>
<dbReference type="Proteomes" id="UP000002412">
    <property type="component" value="Chromosome"/>
</dbReference>
<evidence type="ECO:0000313" key="5">
    <source>
        <dbReference type="EMBL" id="ABS46047.1"/>
    </source>
</evidence>
<name>A0A0U1QUE2_YERP3</name>
<evidence type="ECO:0000256" key="3">
    <source>
        <dbReference type="SAM" id="SignalP"/>
    </source>
</evidence>
<dbReference type="PANTHER" id="PTHR35936:SF19">
    <property type="entry name" value="AMINO-ACID-BINDING PROTEIN YXEM-RELATED"/>
    <property type="match status" value="1"/>
</dbReference>
<feature type="domain" description="Solute-binding protein family 3/N-terminal" evidence="4">
    <location>
        <begin position="34"/>
        <end position="256"/>
    </location>
</feature>
<dbReference type="Pfam" id="PF00497">
    <property type="entry name" value="SBP_bac_3"/>
    <property type="match status" value="1"/>
</dbReference>
<feature type="signal peptide" evidence="3">
    <location>
        <begin position="1"/>
        <end position="23"/>
    </location>
</feature>
<dbReference type="HOGENOM" id="CLU_019602_9_0_6"/>
<feature type="chain" id="PRO_5006713886" evidence="3">
    <location>
        <begin position="24"/>
        <end position="256"/>
    </location>
</feature>
<dbReference type="GO" id="GO:0016836">
    <property type="term" value="F:hydro-lyase activity"/>
    <property type="evidence" value="ECO:0007669"/>
    <property type="project" value="InterPro"/>
</dbReference>
<dbReference type="KEGG" id="ypi:YpsIP31758_3279"/>
<evidence type="ECO:0000313" key="6">
    <source>
        <dbReference type="Proteomes" id="UP000002412"/>
    </source>
</evidence>
<sequence>MQMKKLSLGIMVLALISSQHVLAKNWQEIKQSGELRIGVPGDYAPLAFHDKQGQLIGYDVDMANAFGEDLKLKVNFVSTSWPTLSDDLAADKFDIAMGGVTATPGREAQFALSHAVVKNGKIALTHCQKVNKFPTLDAIDRQNVKVIVNPGGTNQSFVDANIKQAQIIRTKDNVANLQGIRDKSADIMFTDLIEGDYYQSKEPGVFCVATPEVLAGTGSYKVYMMAKDNQPLLEEVNQWLAGKTKTLLAQKWNISE</sequence>
<comment type="similarity">
    <text evidence="1">Belongs to the bacterial solute-binding protein 3 family.</text>
</comment>
<accession>A0A0U1QUE2</accession>
<evidence type="ECO:0000259" key="4">
    <source>
        <dbReference type="SMART" id="SM00062"/>
    </source>
</evidence>
<dbReference type="SMART" id="SM00062">
    <property type="entry name" value="PBPb"/>
    <property type="match status" value="1"/>
</dbReference>
<organism evidence="5 6">
    <name type="scientific">Yersinia pseudotuberculosis serotype O:1b (strain IP 31758)</name>
    <dbReference type="NCBI Taxonomy" id="349747"/>
    <lineage>
        <taxon>Bacteria</taxon>
        <taxon>Pseudomonadati</taxon>
        <taxon>Pseudomonadota</taxon>
        <taxon>Gammaproteobacteria</taxon>
        <taxon>Enterobacterales</taxon>
        <taxon>Yersiniaceae</taxon>
        <taxon>Yersinia</taxon>
    </lineage>
</organism>
<protein>
    <submittedName>
        <fullName evidence="5">Polar amino acid ABC transporter, periplasmic amino acid-binding protein</fullName>
    </submittedName>
</protein>
<dbReference type="Gene3D" id="3.40.190.10">
    <property type="entry name" value="Periplasmic binding protein-like II"/>
    <property type="match status" value="2"/>
</dbReference>
<keyword evidence="2 3" id="KW-0732">Signal</keyword>
<dbReference type="CDD" id="cd01069">
    <property type="entry name" value="PBP2_PheC"/>
    <property type="match status" value="1"/>
</dbReference>
<dbReference type="SUPFAM" id="SSF53850">
    <property type="entry name" value="Periplasmic binding protein-like II"/>
    <property type="match status" value="1"/>
</dbReference>
<dbReference type="InterPro" id="IPR037298">
    <property type="entry name" value="PheC_PBP2"/>
</dbReference>
<reference evidence="5 6" key="1">
    <citation type="journal article" date="2007" name="PLoS Genet.">
        <title>The complete genome sequence of Yersinia pseudotuberculosis IP31758, the causative agent of Far East scarlet-like fever.</title>
        <authorList>
            <person name="Eppinger M."/>
            <person name="Rosovitz M.J."/>
            <person name="Fricke W.F."/>
            <person name="Rasko D.A."/>
            <person name="Kokorina G."/>
            <person name="Fayolle C."/>
            <person name="Lindler L.E."/>
            <person name="Carniel E."/>
            <person name="Ravel J."/>
        </authorList>
    </citation>
    <scope>NUCLEOTIDE SEQUENCE [LARGE SCALE GENOMIC DNA]</scope>
    <source>
        <strain evidence="5 6">IP 31758</strain>
    </source>
</reference>
<dbReference type="AlphaFoldDB" id="A0A0U1QUE2"/>
<evidence type="ECO:0000256" key="2">
    <source>
        <dbReference type="ARBA" id="ARBA00022729"/>
    </source>
</evidence>